<feature type="region of interest" description="Disordered" evidence="1">
    <location>
        <begin position="31"/>
        <end position="140"/>
    </location>
</feature>
<feature type="compositionally biased region" description="Low complexity" evidence="1">
    <location>
        <begin position="246"/>
        <end position="261"/>
    </location>
</feature>
<sequence length="1054" mass="114689">MSDTFMHTLPDAHGHAVHTCVVDDDALGWDAHADGEDEERGSAASVSASASPETTVASATTTSSTTNTTASNATTTASTISTPSSTVDEPDVEETKQDTYGDAEAKAGTQNKSEGPGEEGLGAAVMTTKSRDRPLKGKGTRSWAQLPGEVVRLIASYHRLNASASYVVPAVYEPPLPQRPTESTNAFAFMEAERRVWLAALDALAMETVMSLMDDQVETHSFWDAAIEVYDPTRATAHYAQPAPPNQNNNTSNSNSSAGAPMTPYRHLRLLTGSTCLLCRLAMPHAPAPLLMNNVRRTQRTLHLGYVPACKDHSSTNTRRDRWCGMCLRDPELARSGRAELVKSAREEEMRWRWADDSTGTGTHTAEEVRARRSASAARARACVDEEERFMVLTASWPPAVGCGVDLSVAVKAVLPAIQAQYHAQQYPHYYNHPHTAQQQAHLVGWLENRDGLACVGEKDRSFPGINVTCRGCRGEWIWRAAVRGVLGEGDAERVGRGLSLRGLDLGSSADGSRSPSSPQHSLLAAIGITYPPSPDTIGMFRPRDLLTRGALTNLLDLGEGTVDSLLRGAAERAWLARQTRWNAMMREAVEARRLGVGRRSRRREQQQRRRAETPGPRARFENTAANQAAYARAGYVPDEVSSDEDSDVGSELGSDEMFDSEAEDEEESEEEDEVEMAENLDAAVRDMALGDWARARILSGRWTAPADEYYAIGTDPEKTMHPLPWSVSTSPTPPSRTPPLPPPSDTLTHFAQVAYGRQMRAILGPAMLNVVRRVAMSDDASSDDVPDAVLRISRVTLPAVLRTLREDETAWYDGEDILSAIPRIPVPAEPDTPGDILRELGPAAADALWTTWREACRDVYVCSCSICSRAEAAALAAETDSSAANHVSSVRLSLPAPPVVPVPASREEEEEGDEQDPLVIEIPSEYDVDEDEDGLGVVSIVIPDSEDDVDVPEPLLRTARKRSVDECELDDGDDDRHGKRLDGSMTSEAPGTPPKRARLANVPADERWGMNLGLAKRGSEELEAEEAEIGEELWRMNGIAHGGRNLKRARGEA</sequence>
<reference evidence="2" key="1">
    <citation type="submission" date="2023-11" db="EMBL/GenBank/DDBJ databases">
        <authorList>
            <person name="De Vega J J."/>
            <person name="De Vega J J."/>
        </authorList>
    </citation>
    <scope>NUCLEOTIDE SEQUENCE</scope>
</reference>
<keyword evidence="3" id="KW-1185">Reference proteome</keyword>
<feature type="region of interest" description="Disordered" evidence="1">
    <location>
        <begin position="636"/>
        <end position="674"/>
    </location>
</feature>
<evidence type="ECO:0000313" key="2">
    <source>
        <dbReference type="EMBL" id="CAK5266836.1"/>
    </source>
</evidence>
<organism evidence="2 3">
    <name type="scientific">Mycena citricolor</name>
    <dbReference type="NCBI Taxonomy" id="2018698"/>
    <lineage>
        <taxon>Eukaryota</taxon>
        <taxon>Fungi</taxon>
        <taxon>Dikarya</taxon>
        <taxon>Basidiomycota</taxon>
        <taxon>Agaricomycotina</taxon>
        <taxon>Agaricomycetes</taxon>
        <taxon>Agaricomycetidae</taxon>
        <taxon>Agaricales</taxon>
        <taxon>Marasmiineae</taxon>
        <taxon>Mycenaceae</taxon>
        <taxon>Mycena</taxon>
    </lineage>
</organism>
<feature type="compositionally biased region" description="Acidic residues" evidence="1">
    <location>
        <begin position="641"/>
        <end position="674"/>
    </location>
</feature>
<feature type="compositionally biased region" description="Basic and acidic residues" evidence="1">
    <location>
        <begin position="604"/>
        <end position="613"/>
    </location>
</feature>
<comment type="caution">
    <text evidence="2">The sequence shown here is derived from an EMBL/GenBank/DDBJ whole genome shotgun (WGS) entry which is preliminary data.</text>
</comment>
<dbReference type="Proteomes" id="UP001295794">
    <property type="component" value="Unassembled WGS sequence"/>
</dbReference>
<name>A0AAD2H055_9AGAR</name>
<feature type="compositionally biased region" description="Basic and acidic residues" evidence="1">
    <location>
        <begin position="93"/>
        <end position="105"/>
    </location>
</feature>
<feature type="region of interest" description="Disordered" evidence="1">
    <location>
        <begin position="238"/>
        <end position="261"/>
    </location>
</feature>
<dbReference type="EMBL" id="CAVNYO010000110">
    <property type="protein sequence ID" value="CAK5266836.1"/>
    <property type="molecule type" value="Genomic_DNA"/>
</dbReference>
<gene>
    <name evidence="2" type="ORF">MYCIT1_LOCUS8802</name>
</gene>
<feature type="region of interest" description="Disordered" evidence="1">
    <location>
        <begin position="596"/>
        <end position="624"/>
    </location>
</feature>
<evidence type="ECO:0000256" key="1">
    <source>
        <dbReference type="SAM" id="MobiDB-lite"/>
    </source>
</evidence>
<feature type="region of interest" description="Disordered" evidence="1">
    <location>
        <begin position="961"/>
        <end position="1005"/>
    </location>
</feature>
<accession>A0AAD2H055</accession>
<proteinExistence type="predicted"/>
<protein>
    <submittedName>
        <fullName evidence="2">Uncharacterized protein</fullName>
    </submittedName>
</protein>
<dbReference type="AlphaFoldDB" id="A0AAD2H055"/>
<feature type="region of interest" description="Disordered" evidence="1">
    <location>
        <begin position="895"/>
        <end position="919"/>
    </location>
</feature>
<evidence type="ECO:0000313" key="3">
    <source>
        <dbReference type="Proteomes" id="UP001295794"/>
    </source>
</evidence>
<feature type="compositionally biased region" description="Acidic residues" evidence="1">
    <location>
        <begin position="908"/>
        <end position="917"/>
    </location>
</feature>
<feature type="compositionally biased region" description="Low complexity" evidence="1">
    <location>
        <begin position="42"/>
        <end position="86"/>
    </location>
</feature>